<gene>
    <name evidence="2" type="ORF">BKG61_29925</name>
</gene>
<feature type="region of interest" description="Disordered" evidence="1">
    <location>
        <begin position="187"/>
        <end position="276"/>
    </location>
</feature>
<sequence length="395" mass="42839">MSPASDGGAGLTRSQLENWDITHLEAAATRWRASAAKFEELFSRHRQNISGTEWEGTAKDAALDRVTADTAVVDRHGEVVRAAADLADSSVADLRAAAQKALTAIAEAEADGFRVSEDLRVTDTRRWDINSAIDRNRALAEHTENIRWNAEQLVAADTSIGERLTAKASELDGITFDGADNGTIKAASFGDGFKQDGPLGDLPGAPGDPFPYPWEPPPPPDSRPGGGRWDIDYDHPYQGSGTPSGQPEAKAWSKEFPTPITGHPSGLKEIASGAPPEGWGVKPGWIGSEGYRFRVVGEEYNGSPAHTRWIARDGTWYPATWVDYQYEAEHIIQFAPQNDMAGVPPIRLGLGEWNPTDITEIYQARADNPSLTMYIPNPFGGMHQLSPSDPGAWGR</sequence>
<organism evidence="2 3">
    <name type="scientific">Mycobacterium syngnathidarum</name>
    <dbReference type="NCBI Taxonomy" id="1908205"/>
    <lineage>
        <taxon>Bacteria</taxon>
        <taxon>Bacillati</taxon>
        <taxon>Actinomycetota</taxon>
        <taxon>Actinomycetes</taxon>
        <taxon>Mycobacteriales</taxon>
        <taxon>Mycobacteriaceae</taxon>
        <taxon>Mycobacterium</taxon>
    </lineage>
</organism>
<comment type="caution">
    <text evidence="2">The sequence shown here is derived from an EMBL/GenBank/DDBJ whole genome shotgun (WGS) entry which is preliminary data.</text>
</comment>
<feature type="compositionally biased region" description="Low complexity" evidence="1">
    <location>
        <begin position="196"/>
        <end position="205"/>
    </location>
</feature>
<dbReference type="EMBL" id="MLHV01000059">
    <property type="protein sequence ID" value="OHT80927.1"/>
    <property type="molecule type" value="Genomic_DNA"/>
</dbReference>
<dbReference type="Proteomes" id="UP000179636">
    <property type="component" value="Unassembled WGS sequence"/>
</dbReference>
<name>A0A1Q9W8Q3_9MYCO</name>
<accession>A0A1S1JAC5</accession>
<dbReference type="STRING" id="1908205.BKG60_18045"/>
<dbReference type="RefSeq" id="WP_070947224.1">
    <property type="nucleotide sequence ID" value="NZ_MLCL01000068.1"/>
</dbReference>
<evidence type="ECO:0000313" key="3">
    <source>
        <dbReference type="Proteomes" id="UP000179636"/>
    </source>
</evidence>
<reference evidence="2 3" key="1">
    <citation type="submission" date="2016-10" db="EMBL/GenBank/DDBJ databases">
        <title>Evaluation of Human, Animal and Environmental Mycobacterium chelonae Isolates by Core Genome Phylogenomic Analysis, Targeted Gene Comparison, and Anti-microbial Susceptibility Patterns: A Tale of Mistaken Identities.</title>
        <authorList>
            <person name="Fogelson S.B."/>
            <person name="Camus A.C."/>
            <person name="Lorenz W."/>
            <person name="Vasireddy R."/>
            <person name="Vasireddy S."/>
            <person name="Smith T."/>
            <person name="Brown-Elliott B.A."/>
            <person name="Wallace R.J.Jr."/>
            <person name="Hasan N.A."/>
            <person name="Reischl U."/>
            <person name="Sanchez S."/>
        </authorList>
    </citation>
    <scope>NUCLEOTIDE SEQUENCE [LARGE SCALE GENOMIC DNA]</scope>
    <source>
        <strain evidence="2 3">24999</strain>
    </source>
</reference>
<dbReference type="AlphaFoldDB" id="A0A1Q9W8Q3"/>
<evidence type="ECO:0000256" key="1">
    <source>
        <dbReference type="SAM" id="MobiDB-lite"/>
    </source>
</evidence>
<evidence type="ECO:0008006" key="4">
    <source>
        <dbReference type="Google" id="ProtNLM"/>
    </source>
</evidence>
<proteinExistence type="predicted"/>
<evidence type="ECO:0000313" key="2">
    <source>
        <dbReference type="EMBL" id="OHT80927.1"/>
    </source>
</evidence>
<feature type="compositionally biased region" description="Pro residues" evidence="1">
    <location>
        <begin position="206"/>
        <end position="222"/>
    </location>
</feature>
<protein>
    <recommendedName>
        <fullName evidence="4">ESX-1 secretion-associated protein EspA/EspE-like domain-containing protein</fullName>
    </recommendedName>
</protein>
<keyword evidence="3" id="KW-1185">Reference proteome</keyword>
<accession>A0A1Q9W8Q3</accession>